<dbReference type="PROSITE" id="PS51194">
    <property type="entry name" value="HELICASE_CTER"/>
    <property type="match status" value="1"/>
</dbReference>
<evidence type="ECO:0000259" key="9">
    <source>
        <dbReference type="PROSITE" id="PS51194"/>
    </source>
</evidence>
<evidence type="ECO:0000256" key="6">
    <source>
        <dbReference type="PROSITE-ProRule" id="PRU00552"/>
    </source>
</evidence>
<feature type="compositionally biased region" description="Basic and acidic residues" evidence="7">
    <location>
        <begin position="759"/>
        <end position="769"/>
    </location>
</feature>
<evidence type="ECO:0000259" key="10">
    <source>
        <dbReference type="PROSITE" id="PS51195"/>
    </source>
</evidence>
<dbReference type="InterPro" id="IPR001650">
    <property type="entry name" value="Helicase_C-like"/>
</dbReference>
<keyword evidence="3" id="KW-0378">Hydrolase</keyword>
<feature type="compositionally biased region" description="Polar residues" evidence="7">
    <location>
        <begin position="723"/>
        <end position="734"/>
    </location>
</feature>
<accession>A0A131YL32</accession>
<feature type="domain" description="DEAD-box RNA helicase Q" evidence="10">
    <location>
        <begin position="26"/>
        <end position="54"/>
    </location>
</feature>
<dbReference type="Pfam" id="PF00270">
    <property type="entry name" value="DEAD"/>
    <property type="match status" value="1"/>
</dbReference>
<dbReference type="SMART" id="SM00490">
    <property type="entry name" value="HELICc"/>
    <property type="match status" value="1"/>
</dbReference>
<dbReference type="EC" id="3.6.4.13" evidence="1"/>
<dbReference type="CDD" id="cd18787">
    <property type="entry name" value="SF2_C_DEAD"/>
    <property type="match status" value="1"/>
</dbReference>
<dbReference type="GO" id="GO:0003724">
    <property type="term" value="F:RNA helicase activity"/>
    <property type="evidence" value="ECO:0007669"/>
    <property type="project" value="UniProtKB-EC"/>
</dbReference>
<keyword evidence="5" id="KW-0067">ATP-binding</keyword>
<evidence type="ECO:0000259" key="8">
    <source>
        <dbReference type="PROSITE" id="PS51192"/>
    </source>
</evidence>
<dbReference type="AlphaFoldDB" id="A0A131YL32"/>
<name>A0A131YL32_RHIAP</name>
<evidence type="ECO:0000256" key="2">
    <source>
        <dbReference type="ARBA" id="ARBA00022741"/>
    </source>
</evidence>
<dbReference type="SUPFAM" id="SSF52540">
    <property type="entry name" value="P-loop containing nucleoside triphosphate hydrolases"/>
    <property type="match status" value="1"/>
</dbReference>
<dbReference type="PROSITE" id="PS51195">
    <property type="entry name" value="Q_MOTIF"/>
    <property type="match status" value="1"/>
</dbReference>
<dbReference type="PANTHER" id="PTHR47959">
    <property type="entry name" value="ATP-DEPENDENT RNA HELICASE RHLE-RELATED"/>
    <property type="match status" value="1"/>
</dbReference>
<feature type="compositionally biased region" description="Basic and acidic residues" evidence="7">
    <location>
        <begin position="797"/>
        <end position="810"/>
    </location>
</feature>
<dbReference type="GO" id="GO:0003676">
    <property type="term" value="F:nucleic acid binding"/>
    <property type="evidence" value="ECO:0007669"/>
    <property type="project" value="InterPro"/>
</dbReference>
<evidence type="ECO:0000256" key="1">
    <source>
        <dbReference type="ARBA" id="ARBA00012552"/>
    </source>
</evidence>
<feature type="compositionally biased region" description="Basic and acidic residues" evidence="7">
    <location>
        <begin position="735"/>
        <end position="745"/>
    </location>
</feature>
<sequence>MTRRIAHKLETQWRSQDVLQSEDENATFEEFLLSKQLLSGLRKSGFVRPSPIQLRAIPLGLCGFDMVVQAKSGTGKTCVFSVLTLQAVNVSNNAVQVLILAPTREIAVQSCDTVCCLGCDMPELKAYAFIGGVPIKEDLQKLARCHVAVGTLGRLLQLIQQGQLSLERVRLLVLDEADQLLGEGFQEDLRKLWASLPERRQVVAASATYPPEVARILEEELLRKPMLVRLGVDAPALLGVSQWYCVAEGTNEAAWFSRKLHTLDKLLRRMPFSQCLVFLNSQARAQSLEERLRHAGHRAQLLSGAQAQSERIKALVCLKAYRCRILVSTDLAARGIDAERVNLVIHFDVAYDLETHLHRSGRAGRYGTAGQAVTLVTGLEELERLRTLCAPLNLDIRPLPGSPSCESGSNTVQLNGDVSSVVTEQGINEAVVQKPSSDVAPFQGNSYSEAGCFTPPSLQNISKVTCAQLVQMPKNTSESSSTNSPEEICVKERLLSVSAVSQPLAESGSVRRDIQAMQLLMSTVKSTPGSYSKEVHPKVVQSLLGTSKLTPTKDTSGAKNIVLQPVMEPSLKLREILMVQKVPPRVQPLLQWPPDPSLGKELAARIQEEKEAFSKAYGVVFEPGGTLKIAIAQRVSEQNCACPSTGEAIRSHDEGKTEDSKAVVHLDAAADGSCVKEKQEPSDISPEVVDIQKVVSSHEKSESEARHILHSDKAVYVKTNEGQQELSVQASVSKDTSRELGDTATRDSVFPKPPTSCSGHRECKPKERCGAAQVRETTGSLKNSPDKSGTAAEAPETESHVVHNSEHKHSSLDATARIKGRMLQSGPQSRSLGISRELKKTLVGESLKENGTVVHQERKQPKGASFGRGKSGGENLLLHLGQLESSTPTRELTSLMHPAGTSQTYLSPLTRLHVHAGRDCNSSDSRHPVETSLCHECAEQCDAIRATCFREGHLLRTATVASSVPSIMALSQVSAAAMDWSRNWFMWHHWYIRRMLQANCYRQ</sequence>
<evidence type="ECO:0000256" key="3">
    <source>
        <dbReference type="ARBA" id="ARBA00022801"/>
    </source>
</evidence>
<feature type="region of interest" description="Disordered" evidence="7">
    <location>
        <begin position="849"/>
        <end position="873"/>
    </location>
</feature>
<reference evidence="11" key="1">
    <citation type="journal article" date="2016" name="Ticks Tick Borne Dis.">
        <title>De novo assembly and annotation of the salivary gland transcriptome of Rhipicephalus appendiculatus male and female ticks during blood feeding.</title>
        <authorList>
            <person name="de Castro M.H."/>
            <person name="de Klerk D."/>
            <person name="Pienaar R."/>
            <person name="Latif A.A."/>
            <person name="Rees D.J."/>
            <person name="Mans B.J."/>
        </authorList>
    </citation>
    <scope>NUCLEOTIDE SEQUENCE</scope>
    <source>
        <tissue evidence="11">Salivary glands</tissue>
    </source>
</reference>
<dbReference type="GO" id="GO:0005829">
    <property type="term" value="C:cytosol"/>
    <property type="evidence" value="ECO:0007669"/>
    <property type="project" value="TreeGrafter"/>
</dbReference>
<organism evidence="11">
    <name type="scientific">Rhipicephalus appendiculatus</name>
    <name type="common">Brown ear tick</name>
    <dbReference type="NCBI Taxonomy" id="34631"/>
    <lineage>
        <taxon>Eukaryota</taxon>
        <taxon>Metazoa</taxon>
        <taxon>Ecdysozoa</taxon>
        <taxon>Arthropoda</taxon>
        <taxon>Chelicerata</taxon>
        <taxon>Arachnida</taxon>
        <taxon>Acari</taxon>
        <taxon>Parasitiformes</taxon>
        <taxon>Ixodida</taxon>
        <taxon>Ixodoidea</taxon>
        <taxon>Ixodidae</taxon>
        <taxon>Rhipicephalinae</taxon>
        <taxon>Rhipicephalus</taxon>
        <taxon>Rhipicephalus</taxon>
    </lineage>
</organism>
<dbReference type="InterPro" id="IPR011545">
    <property type="entry name" value="DEAD/DEAH_box_helicase_dom"/>
</dbReference>
<keyword evidence="2" id="KW-0547">Nucleotide-binding</keyword>
<dbReference type="PROSITE" id="PS51192">
    <property type="entry name" value="HELICASE_ATP_BIND_1"/>
    <property type="match status" value="1"/>
</dbReference>
<dbReference type="SMART" id="SM00487">
    <property type="entry name" value="DEXDc"/>
    <property type="match status" value="1"/>
</dbReference>
<feature type="region of interest" description="Disordered" evidence="7">
    <location>
        <begin position="723"/>
        <end position="810"/>
    </location>
</feature>
<evidence type="ECO:0000256" key="5">
    <source>
        <dbReference type="ARBA" id="ARBA00022840"/>
    </source>
</evidence>
<evidence type="ECO:0000313" key="11">
    <source>
        <dbReference type="EMBL" id="JAP79994.1"/>
    </source>
</evidence>
<dbReference type="GO" id="GO:0005524">
    <property type="term" value="F:ATP binding"/>
    <property type="evidence" value="ECO:0007669"/>
    <property type="project" value="UniProtKB-KW"/>
</dbReference>
<dbReference type="EMBL" id="GEDV01008563">
    <property type="protein sequence ID" value="JAP79994.1"/>
    <property type="molecule type" value="Transcribed_RNA"/>
</dbReference>
<dbReference type="Gene3D" id="3.40.50.300">
    <property type="entry name" value="P-loop containing nucleotide triphosphate hydrolases"/>
    <property type="match status" value="2"/>
</dbReference>
<feature type="domain" description="Helicase C-terminal" evidence="9">
    <location>
        <begin position="262"/>
        <end position="407"/>
    </location>
</feature>
<feature type="short sequence motif" description="Q motif" evidence="6">
    <location>
        <begin position="26"/>
        <end position="54"/>
    </location>
</feature>
<dbReference type="GO" id="GO:0016787">
    <property type="term" value="F:hydrolase activity"/>
    <property type="evidence" value="ECO:0007669"/>
    <property type="project" value="UniProtKB-KW"/>
</dbReference>
<protein>
    <recommendedName>
        <fullName evidence="1">RNA helicase</fullName>
        <ecNumber evidence="1">3.6.4.13</ecNumber>
    </recommendedName>
</protein>
<dbReference type="InterPro" id="IPR014014">
    <property type="entry name" value="RNA_helicase_DEAD_Q_motif"/>
</dbReference>
<keyword evidence="4 11" id="KW-0347">Helicase</keyword>
<dbReference type="InterPro" id="IPR027417">
    <property type="entry name" value="P-loop_NTPase"/>
</dbReference>
<feature type="compositionally biased region" description="Polar residues" evidence="7">
    <location>
        <begin position="775"/>
        <end position="787"/>
    </location>
</feature>
<dbReference type="Pfam" id="PF00271">
    <property type="entry name" value="Helicase_C"/>
    <property type="match status" value="1"/>
</dbReference>
<feature type="domain" description="Helicase ATP-binding" evidence="8">
    <location>
        <begin position="57"/>
        <end position="227"/>
    </location>
</feature>
<dbReference type="InterPro" id="IPR050079">
    <property type="entry name" value="DEAD_box_RNA_helicase"/>
</dbReference>
<dbReference type="PANTHER" id="PTHR47959:SF1">
    <property type="entry name" value="ATP-DEPENDENT RNA HELICASE DBPA"/>
    <property type="match status" value="1"/>
</dbReference>
<evidence type="ECO:0000256" key="4">
    <source>
        <dbReference type="ARBA" id="ARBA00022806"/>
    </source>
</evidence>
<dbReference type="InterPro" id="IPR014001">
    <property type="entry name" value="Helicase_ATP-bd"/>
</dbReference>
<evidence type="ECO:0000256" key="7">
    <source>
        <dbReference type="SAM" id="MobiDB-lite"/>
    </source>
</evidence>
<proteinExistence type="predicted"/>